<dbReference type="InterPro" id="IPR017900">
    <property type="entry name" value="4Fe4S_Fe_S_CS"/>
</dbReference>
<dbReference type="Pfam" id="PF11614">
    <property type="entry name" value="FixG_C"/>
    <property type="match status" value="1"/>
</dbReference>
<reference evidence="10" key="1">
    <citation type="submission" date="2016-04" db="EMBL/GenBank/DDBJ databases">
        <authorList>
            <person name="Chen L."/>
            <person name="Zhuang W."/>
            <person name="Wang G."/>
        </authorList>
    </citation>
    <scope>NUCLEOTIDE SEQUENCE [LARGE SCALE GENOMIC DNA]</scope>
    <source>
        <strain evidence="10">208</strain>
    </source>
</reference>
<evidence type="ECO:0000256" key="1">
    <source>
        <dbReference type="ARBA" id="ARBA00022448"/>
    </source>
</evidence>
<dbReference type="Gene3D" id="3.30.70.20">
    <property type="match status" value="1"/>
</dbReference>
<dbReference type="AlphaFoldDB" id="A0A1V9EKZ7"/>
<dbReference type="Pfam" id="PF13746">
    <property type="entry name" value="Fer4_18"/>
    <property type="match status" value="1"/>
</dbReference>
<dbReference type="Pfam" id="PF12801">
    <property type="entry name" value="Fer4_5"/>
    <property type="match status" value="1"/>
</dbReference>
<sequence>MQTETNIPPVSTEVNESFRDRIATVDESGKRKWIFAQKPKGKWYSARTYISWFFFIVFFSLPFIYVHGRPLFLFDVTQAKFIIFGKVFWPQDFFIFGLAMITFIVFVVLFTAAFGRLFCGWVCPQTIFMEMFFRKIEYFIEGNAAEQRLLAKAPWTGNKIFKKTSKHLVFFFFSFIIANFFLAYIIGVKELGKIITEPVNQHVGGLLSILLFSGVFYAVYAFFREQACTVVCPYGRLQGVLLDRNSMIVAYDHKRGEPRGKFTKKAGSDHGDCIDCMQCVKVCPTGIDIRNGTQLECVGCTACIDACDAIMEKINKPLGLISYASENGIENREPLKYTGRMKLYTVLLSILLIILGFLLFTRKDVDATIIRTPGMLYQQRGTDSISNLYNIKIANKTIDKIPLQLKLEGVSGNIEIIGGQNAITVKEEGQGAGTFFVILPANVIHQRKLPIRIGLYNGNERVDEISTNFLGPVAE</sequence>
<keyword evidence="1" id="KW-0813">Transport</keyword>
<evidence type="ECO:0000256" key="5">
    <source>
        <dbReference type="ARBA" id="ARBA00023004"/>
    </source>
</evidence>
<dbReference type="NCBIfam" id="TIGR02745">
    <property type="entry name" value="ccoG_rdxA_fixG"/>
    <property type="match status" value="1"/>
</dbReference>
<feature type="transmembrane region" description="Helical" evidence="7">
    <location>
        <begin position="93"/>
        <end position="119"/>
    </location>
</feature>
<organism evidence="9 10">
    <name type="scientific">Niastella populi</name>
    <dbReference type="NCBI Taxonomy" id="550983"/>
    <lineage>
        <taxon>Bacteria</taxon>
        <taxon>Pseudomonadati</taxon>
        <taxon>Bacteroidota</taxon>
        <taxon>Chitinophagia</taxon>
        <taxon>Chitinophagales</taxon>
        <taxon>Chitinophagaceae</taxon>
        <taxon>Niastella</taxon>
    </lineage>
</organism>
<dbReference type="GO" id="GO:0046872">
    <property type="term" value="F:metal ion binding"/>
    <property type="evidence" value="ECO:0007669"/>
    <property type="project" value="UniProtKB-KW"/>
</dbReference>
<keyword evidence="6" id="KW-0411">Iron-sulfur</keyword>
<evidence type="ECO:0000256" key="3">
    <source>
        <dbReference type="ARBA" id="ARBA00022723"/>
    </source>
</evidence>
<dbReference type="STRING" id="550983.A4R26_08390"/>
<feature type="transmembrane region" description="Helical" evidence="7">
    <location>
        <begin position="341"/>
        <end position="360"/>
    </location>
</feature>
<dbReference type="OrthoDB" id="9811700at2"/>
<dbReference type="PANTHER" id="PTHR30176">
    <property type="entry name" value="FERREDOXIN-TYPE PROTEIN NAPH"/>
    <property type="match status" value="1"/>
</dbReference>
<dbReference type="Proteomes" id="UP000192276">
    <property type="component" value="Unassembled WGS sequence"/>
</dbReference>
<feature type="domain" description="4Fe-4S ferredoxin-type" evidence="8">
    <location>
        <begin position="264"/>
        <end position="292"/>
    </location>
</feature>
<dbReference type="GO" id="GO:0051539">
    <property type="term" value="F:4 iron, 4 sulfur cluster binding"/>
    <property type="evidence" value="ECO:0007669"/>
    <property type="project" value="UniProtKB-KW"/>
</dbReference>
<dbReference type="PROSITE" id="PS51379">
    <property type="entry name" value="4FE4S_FER_2"/>
    <property type="match status" value="1"/>
</dbReference>
<evidence type="ECO:0000256" key="2">
    <source>
        <dbReference type="ARBA" id="ARBA00022485"/>
    </source>
</evidence>
<dbReference type="SUPFAM" id="SSF54862">
    <property type="entry name" value="4Fe-4S ferredoxins"/>
    <property type="match status" value="1"/>
</dbReference>
<dbReference type="PROSITE" id="PS00198">
    <property type="entry name" value="4FE4S_FER_1"/>
    <property type="match status" value="1"/>
</dbReference>
<dbReference type="InterPro" id="IPR013783">
    <property type="entry name" value="Ig-like_fold"/>
</dbReference>
<comment type="caution">
    <text evidence="9">The sequence shown here is derived from an EMBL/GenBank/DDBJ whole genome shotgun (WGS) entry which is preliminary data.</text>
</comment>
<protein>
    <submittedName>
        <fullName evidence="9">Cytochrome c oxidase accessory protein CcoG</fullName>
    </submittedName>
</protein>
<dbReference type="EMBL" id="LWBP01000243">
    <property type="protein sequence ID" value="OQP46722.1"/>
    <property type="molecule type" value="Genomic_DNA"/>
</dbReference>
<evidence type="ECO:0000313" key="10">
    <source>
        <dbReference type="Proteomes" id="UP000192276"/>
    </source>
</evidence>
<dbReference type="RefSeq" id="WP_081170883.1">
    <property type="nucleotide sequence ID" value="NZ_LWBP01000243.1"/>
</dbReference>
<keyword evidence="4" id="KW-0249">Electron transport</keyword>
<keyword evidence="5" id="KW-0408">Iron</keyword>
<dbReference type="GO" id="GO:0005886">
    <property type="term" value="C:plasma membrane"/>
    <property type="evidence" value="ECO:0007669"/>
    <property type="project" value="TreeGrafter"/>
</dbReference>
<dbReference type="InterPro" id="IPR014116">
    <property type="entry name" value="Cyt_c_oxidase_cbb3_FixG"/>
</dbReference>
<evidence type="ECO:0000259" key="8">
    <source>
        <dbReference type="PROSITE" id="PS51379"/>
    </source>
</evidence>
<accession>A0A1V9EKZ7</accession>
<feature type="transmembrane region" description="Helical" evidence="7">
    <location>
        <begin position="206"/>
        <end position="223"/>
    </location>
</feature>
<dbReference type="InterPro" id="IPR051684">
    <property type="entry name" value="Electron_Trans/Redox"/>
</dbReference>
<keyword evidence="7" id="KW-1133">Transmembrane helix</keyword>
<evidence type="ECO:0000256" key="6">
    <source>
        <dbReference type="ARBA" id="ARBA00023014"/>
    </source>
</evidence>
<keyword evidence="7" id="KW-0472">Membrane</keyword>
<dbReference type="InterPro" id="IPR017896">
    <property type="entry name" value="4Fe4S_Fe-S-bd"/>
</dbReference>
<evidence type="ECO:0000256" key="4">
    <source>
        <dbReference type="ARBA" id="ARBA00022982"/>
    </source>
</evidence>
<keyword evidence="2" id="KW-0004">4Fe-4S</keyword>
<keyword evidence="10" id="KW-1185">Reference proteome</keyword>
<keyword evidence="7" id="KW-0812">Transmembrane</keyword>
<feature type="transmembrane region" description="Helical" evidence="7">
    <location>
        <begin position="48"/>
        <end position="66"/>
    </location>
</feature>
<name>A0A1V9EKZ7_9BACT</name>
<evidence type="ECO:0000256" key="7">
    <source>
        <dbReference type="SAM" id="Phobius"/>
    </source>
</evidence>
<dbReference type="PANTHER" id="PTHR30176:SF3">
    <property type="entry name" value="FERREDOXIN-TYPE PROTEIN NAPH"/>
    <property type="match status" value="1"/>
</dbReference>
<proteinExistence type="predicted"/>
<gene>
    <name evidence="9" type="ORF">A4R26_08390</name>
</gene>
<dbReference type="InterPro" id="IPR032879">
    <property type="entry name" value="FixG_C"/>
</dbReference>
<evidence type="ECO:0000313" key="9">
    <source>
        <dbReference type="EMBL" id="OQP46722.1"/>
    </source>
</evidence>
<dbReference type="Gene3D" id="2.60.40.10">
    <property type="entry name" value="Immunoglobulins"/>
    <property type="match status" value="1"/>
</dbReference>
<feature type="transmembrane region" description="Helical" evidence="7">
    <location>
        <begin position="168"/>
        <end position="186"/>
    </location>
</feature>
<keyword evidence="3" id="KW-0479">Metal-binding</keyword>